<dbReference type="EMBL" id="BDIP01002977">
    <property type="protein sequence ID" value="GIQ87109.1"/>
    <property type="molecule type" value="Genomic_DNA"/>
</dbReference>
<name>A0A9K3D4H3_9EUKA</name>
<sequence length="1372" mass="132899">LTAGSEALTLHTGGGLESTGALTVGAGLTVTGDLTLEAGVGSAYDLVLTVDAASYTMGKSLLSVPVPMTVTGTATATDVVSSSLSAAAGESLVLETGAETVTLNSSGGVATTGGLSVGGGVTVTGDLTLNGGVTSSVDFGVEVGAKSYTIGETLLSVPVPLTVTGAATATSLVSSSLEAATGEALVLESDNETLTLNSAGGVSTSGALSVGAGLTVTGTLSAAGDTTIGTAAQVVVSNTLDSVSVDADTITVSGTDVDVAGADIQIGTDSSVSASAVSIGHSDASVSVSGSSLSLNDVSVTTGTGVSTISTGSSALTLSATAGVTIGTATNYIALDTSVTETLDISTVAEVAITSGAITLSATTTTVTGAVDMTLAQPSMADLSLTGTLTVPAIAATGPLTIDTAAAKSVSIGSLEGNVSLGREDAGSVSMKGAIVDILTVGTGTLTLGSATAPVTVGGSLLASDITSVTGSDITLSPNGQADVIINAGQTASNKGIVYIGTDHTDHVEIQSDLIITSSVVSDGADILFTPDDNKSVRIAGSMGGGLVVTDASDGSTVFSAITGGVTCTDVFTAGSLITDSLVTESVSAVGAADLLVASPLRSTHSSGVIVGLSGSPNLTLLPESVASTGVLAVSAASFALKSSAYAGSHTALEWNDTDSLYMLGDPDNSGSVLVDTLTVDTSLTVDRIVGVGAGVELEHLTFYGSDISSAGSLSLTAPSGLTLTTNTVTASTADVSVKTLTATTSVTVSDITLSAGSISTGASLLRINSLGVTGDTITSPVTNTLTVDVTTVSLANLTITAAVTVPVAEVASKLVVGDETDPNYIVLTSDSITSPDLTLTATSLDINGVSITAGSALTAASLSAASATLSGTLTVGSTLTLSGTAITLPTGGSVLASTYNVKSTGGSSYSVISHTAGTGIQIGDVSEAVALVGTSLTAGDLVLTDNKISASASGLSLELESSSGVKVLGTLSVSGTTLSIGSGSLSLTTAGSVLSLSSGGTLSADSASIGSVSVSGTTIVHTSGAATALTLQGLTVTNAALSSTGTISINASTFAAAGVVGITTLTVSGAASASTLTVGTTLTLSGTAITLPTGGSVLASTYNVKSTGGSSYTVVSHTAGTGIQVGEMTQGLTLVGTSFTAGDLVLTDNKISASASGLSLQLESSSGVSVLGNLSVSGNIGNVTTLTATTVNVTTLNVGGGSYALPTNDGSSGQVLTTDGSGAVSWAGASVISSASTYTLCPGYIEFAVTMAAGWPSGGGDNTLYYDVGVDITEVDGTVPIQLLIAVQYTCFNSGEFKATGVTDAKTVNAGSSLWRLDGASLQYNGYNLSGTSAMAGLPCDSSSAIMFKIAAWDSSFSPNGNANHLMVSAS</sequence>
<reference evidence="1 2" key="1">
    <citation type="journal article" date="2018" name="PLoS ONE">
        <title>The draft genome of Kipferlia bialata reveals reductive genome evolution in fornicate parasites.</title>
        <authorList>
            <person name="Tanifuji G."/>
            <person name="Takabayashi S."/>
            <person name="Kume K."/>
            <person name="Takagi M."/>
            <person name="Nakayama T."/>
            <person name="Kamikawa R."/>
            <person name="Inagaki Y."/>
            <person name="Hashimoto T."/>
        </authorList>
    </citation>
    <scope>NUCLEOTIDE SEQUENCE [LARGE SCALE GENOMIC DNA]</scope>
    <source>
        <strain evidence="1">NY0173</strain>
    </source>
</reference>
<keyword evidence="2" id="KW-1185">Reference proteome</keyword>
<protein>
    <submittedName>
        <fullName evidence="1">Uncharacterized protein</fullName>
    </submittedName>
</protein>
<gene>
    <name evidence="1" type="ORF">KIPB_009082</name>
</gene>
<evidence type="ECO:0000313" key="2">
    <source>
        <dbReference type="Proteomes" id="UP000265618"/>
    </source>
</evidence>
<comment type="caution">
    <text evidence="1">The sequence shown here is derived from an EMBL/GenBank/DDBJ whole genome shotgun (WGS) entry which is preliminary data.</text>
</comment>
<proteinExistence type="predicted"/>
<accession>A0A9K3D4H3</accession>
<dbReference type="Proteomes" id="UP000265618">
    <property type="component" value="Unassembled WGS sequence"/>
</dbReference>
<feature type="non-terminal residue" evidence="1">
    <location>
        <position position="1"/>
    </location>
</feature>
<evidence type="ECO:0000313" key="1">
    <source>
        <dbReference type="EMBL" id="GIQ87109.1"/>
    </source>
</evidence>
<organism evidence="1 2">
    <name type="scientific">Kipferlia bialata</name>
    <dbReference type="NCBI Taxonomy" id="797122"/>
    <lineage>
        <taxon>Eukaryota</taxon>
        <taxon>Metamonada</taxon>
        <taxon>Carpediemonas-like organisms</taxon>
        <taxon>Kipferlia</taxon>
    </lineage>
</organism>